<feature type="coiled-coil region" evidence="16">
    <location>
        <begin position="1305"/>
        <end position="1332"/>
    </location>
</feature>
<dbReference type="Pfam" id="PF08284">
    <property type="entry name" value="RVP_2"/>
    <property type="match status" value="1"/>
</dbReference>
<evidence type="ECO:0000256" key="10">
    <source>
        <dbReference type="ARBA" id="ARBA00022842"/>
    </source>
</evidence>
<evidence type="ECO:0000256" key="1">
    <source>
        <dbReference type="ARBA" id="ARBA00012493"/>
    </source>
</evidence>
<feature type="compositionally biased region" description="Basic residues" evidence="17">
    <location>
        <begin position="1510"/>
        <end position="1523"/>
    </location>
</feature>
<dbReference type="Pfam" id="PF17921">
    <property type="entry name" value="Integrase_H2C2"/>
    <property type="match status" value="1"/>
</dbReference>
<evidence type="ECO:0000256" key="13">
    <source>
        <dbReference type="ARBA" id="ARBA00022932"/>
    </source>
</evidence>
<dbReference type="EC" id="2.7.7.49" evidence="1"/>
<dbReference type="GO" id="GO:0003677">
    <property type="term" value="F:DNA binding"/>
    <property type="evidence" value="ECO:0007669"/>
    <property type="project" value="UniProtKB-KW"/>
</dbReference>
<keyword evidence="8" id="KW-0255">Endonuclease</keyword>
<dbReference type="SUPFAM" id="SSF56672">
    <property type="entry name" value="DNA/RNA polymerases"/>
    <property type="match status" value="1"/>
</dbReference>
<keyword evidence="5" id="KW-0540">Nuclease</keyword>
<dbReference type="InterPro" id="IPR036397">
    <property type="entry name" value="RNaseH_sf"/>
</dbReference>
<dbReference type="GO" id="GO:0003964">
    <property type="term" value="F:RNA-directed DNA polymerase activity"/>
    <property type="evidence" value="ECO:0007669"/>
    <property type="project" value="UniProtKB-KW"/>
</dbReference>
<evidence type="ECO:0000256" key="4">
    <source>
        <dbReference type="ARBA" id="ARBA00022695"/>
    </source>
</evidence>
<dbReference type="Gramene" id="mRNA:HanXRQr2_Chr04g0140811">
    <property type="protein sequence ID" value="CDS:HanXRQr2_Chr04g0140811.1"/>
    <property type="gene ID" value="HanXRQr2_Chr04g0140811"/>
</dbReference>
<evidence type="ECO:0000313" key="20">
    <source>
        <dbReference type="EMBL" id="KAF5808033.1"/>
    </source>
</evidence>
<evidence type="ECO:0000256" key="2">
    <source>
        <dbReference type="ARBA" id="ARBA00022670"/>
    </source>
</evidence>
<dbReference type="InterPro" id="IPR005162">
    <property type="entry name" value="Retrotrans_gag_dom"/>
</dbReference>
<dbReference type="InterPro" id="IPR043128">
    <property type="entry name" value="Rev_trsase/Diguanyl_cyclase"/>
</dbReference>
<dbReference type="CDD" id="cd09274">
    <property type="entry name" value="RNase_HI_RT_Ty3"/>
    <property type="match status" value="1"/>
</dbReference>
<dbReference type="GO" id="GO:0046872">
    <property type="term" value="F:metal ion binding"/>
    <property type="evidence" value="ECO:0007669"/>
    <property type="project" value="UniProtKB-KW"/>
</dbReference>
<dbReference type="PROSITE" id="PS50878">
    <property type="entry name" value="RT_POL"/>
    <property type="match status" value="1"/>
</dbReference>
<dbReference type="GO" id="GO:0004519">
    <property type="term" value="F:endonuclease activity"/>
    <property type="evidence" value="ECO:0007669"/>
    <property type="project" value="UniProtKB-KW"/>
</dbReference>
<proteinExistence type="predicted"/>
<evidence type="ECO:0000256" key="7">
    <source>
        <dbReference type="ARBA" id="ARBA00022750"/>
    </source>
</evidence>
<evidence type="ECO:0000256" key="11">
    <source>
        <dbReference type="ARBA" id="ARBA00022908"/>
    </source>
</evidence>
<feature type="region of interest" description="Disordered" evidence="17">
    <location>
        <begin position="1489"/>
        <end position="1523"/>
    </location>
</feature>
<dbReference type="Pfam" id="PF24626">
    <property type="entry name" value="SH3_Tf2-1"/>
    <property type="match status" value="1"/>
</dbReference>
<dbReference type="GO" id="GO:0004190">
    <property type="term" value="F:aspartic-type endopeptidase activity"/>
    <property type="evidence" value="ECO:0007669"/>
    <property type="project" value="UniProtKB-KW"/>
</dbReference>
<keyword evidence="3 20" id="KW-0808">Transferase</keyword>
<keyword evidence="11" id="KW-0229">DNA integration</keyword>
<dbReference type="Gene3D" id="2.40.70.10">
    <property type="entry name" value="Acid Proteases"/>
    <property type="match status" value="1"/>
</dbReference>
<dbReference type="GO" id="GO:0015074">
    <property type="term" value="P:DNA integration"/>
    <property type="evidence" value="ECO:0007669"/>
    <property type="project" value="UniProtKB-KW"/>
</dbReference>
<sequence>MPPRKETNPSDESVQSLTEKFDKLLAHTTETNARSDAQFLAIQTSIQQQMELSNKLLSNLMQQNEKRSLSFGSFGPMHTDSSNPRQPKIHLPMFDGSNPLDWIFQANNYFKYYNIPEPERLSLAQFYFTGDALSWYKYLDNNNLVGSWSEFSRELQIRFGPSTYANHQAALFKLKQITTVPAYQAEFEKLSNFVIGLPQDALLNCYISGLKPDIQSEIAIHKPTSLHQAYGLSKLIEDKLNLSKPKSFQSRSYFSNSSSPSTPPTVTSQHPQTQTTIPSPSSTSSTGLLPTPKPPLPFTRLSPEALQKRRSEGLCFRCPEKYFPGHKCNPPQFLLVADYDDETNDTTTDEPIPGFTPVDSSQLFSLSSAAFFGISSPQALRITGYINSLPVQVLIDTGSTHNIIQPRIVSFLKLPTQSIPGFQVMVGNGDKLQCDGMCAALGLKLDDTEFSMPVFILPVQGADVILGLAWLRTLGKVQADFAIPQLSFKVGPKTVTLTGENTAGPITPSTLQTLITKQAVASLHTLYFHFEPDSSSPAIQTLNHPDHHVNTLLQTFQHIFTSPSTLPPNRTQDHHIPTMPLSKPVNVRPYRYPQYQKEIMTSLIADMLKDGIIQPSKSPYSSPVLLVRKKDGSWRFCVDYRALNAITIKDRFPIPTVDELLDELHGATIFSKIDLTAGYHQIRLAEEDTHKTAFRTVDGHYEFLVMPFGLTNAPSTFQATMNDVFREVLRRYVLVFFDDILIYSSSRVQHYEHLQHVFEILASHKFFAKLSKCTFAVPTISYLGHVISSNGVEAEPDKLQAIQSWPTPTSITALRGFLGLTGYYRRFVRDYATIASPLTDLLKQPSLVWNEKATVAFNNLKEAMVSLVTLTLPNFSKPFDVTTDASNVAVGAVLSQGDHPIAFFSKKMCPRMQVASAYVRELYAITEAVKKWRQYLLGRKFNIFTDQRSLKHLLSQVVQTPEQYRWATKLLGFDFEIFYKPGKENKVADALSRMHGPSLFAVSLSSPVWIEQLTTYYRTESGKKLAEKLLSDNNRFRSVNGLIYDANRLFIPACYEIRSLLLNEYHASSIGGHSGIKATVNRLAASFSWPNLKSDVTSFVQQCEVCQQMKYSTHKPYGLLQPLPIPSNVWQDLSMDFITHLPLSQGKTAIWVVVDRFSKFAHFVALPPKFGAVSLATLFLQHIYKLHGVPKSIVSDRDPIFLSNFWQELFRQLGTKLKYSTAYHPQSDGQTEVVNRCLQNYLRSFASEEPNSWSRYLYLAEYWYNTSHHSSINMTPFQALYGREVPDHHRYTAGQSNMPSIEASLLEHDRLRKLLQDNLRRAQQRMTALANEHRLDKQFNVGDMVYLRLRDYRQQSVANRASKKISPRFYGPFKILERIGAVAYRLELPPGSKIHPVFHVALLKQARGNHMSIPLPAMDDPQHEQITPGNIQDYRVWNGRKQVLVNWKSKELEEATWEFLEEFSLRFPEFCADNRVQLEDELFLNGGAVDTGQSGPKAYNHSGPIGLGSRPKRERRKPAKLRD</sequence>
<dbReference type="CDD" id="cd00303">
    <property type="entry name" value="retropepsin_like"/>
    <property type="match status" value="1"/>
</dbReference>
<dbReference type="PROSITE" id="PS50994">
    <property type="entry name" value="INTEGRASE"/>
    <property type="match status" value="1"/>
</dbReference>
<dbReference type="EMBL" id="MNCJ02000319">
    <property type="protein sequence ID" value="KAF5808033.1"/>
    <property type="molecule type" value="Genomic_DNA"/>
</dbReference>
<dbReference type="SUPFAM" id="SSF53098">
    <property type="entry name" value="Ribonuclease H-like"/>
    <property type="match status" value="1"/>
</dbReference>
<dbReference type="InterPro" id="IPR021109">
    <property type="entry name" value="Peptidase_aspartic_dom_sf"/>
</dbReference>
<dbReference type="PANTHER" id="PTHR37984">
    <property type="entry name" value="PROTEIN CBG26694"/>
    <property type="match status" value="1"/>
</dbReference>
<feature type="domain" description="Reverse transcriptase" evidence="18">
    <location>
        <begin position="608"/>
        <end position="787"/>
    </location>
</feature>
<dbReference type="InterPro" id="IPR000477">
    <property type="entry name" value="RT_dom"/>
</dbReference>
<dbReference type="PANTHER" id="PTHR37984:SF5">
    <property type="entry name" value="PROTEIN NYNRIN-LIKE"/>
    <property type="match status" value="1"/>
</dbReference>
<name>A0A9K3J3B2_HELAN</name>
<dbReference type="CDD" id="cd01647">
    <property type="entry name" value="RT_LTR"/>
    <property type="match status" value="1"/>
</dbReference>
<keyword evidence="13" id="KW-0239">DNA-directed DNA polymerase</keyword>
<evidence type="ECO:0000256" key="16">
    <source>
        <dbReference type="SAM" id="Coils"/>
    </source>
</evidence>
<dbReference type="GO" id="GO:0003887">
    <property type="term" value="F:DNA-directed DNA polymerase activity"/>
    <property type="evidence" value="ECO:0007669"/>
    <property type="project" value="UniProtKB-KW"/>
</dbReference>
<reference evidence="20" key="2">
    <citation type="submission" date="2020-06" db="EMBL/GenBank/DDBJ databases">
        <title>Helianthus annuus Genome sequencing and assembly Release 2.</title>
        <authorList>
            <person name="Gouzy J."/>
            <person name="Langlade N."/>
            <person name="Munos S."/>
        </authorList>
    </citation>
    <scope>NUCLEOTIDE SEQUENCE</scope>
    <source>
        <tissue evidence="20">Leaves</tissue>
    </source>
</reference>
<keyword evidence="12" id="KW-0695">RNA-directed DNA polymerase</keyword>
<dbReference type="Gene3D" id="1.10.340.70">
    <property type="match status" value="1"/>
</dbReference>
<dbReference type="InterPro" id="IPR043502">
    <property type="entry name" value="DNA/RNA_pol_sf"/>
</dbReference>
<keyword evidence="2" id="KW-0645">Protease</keyword>
<dbReference type="InterPro" id="IPR041373">
    <property type="entry name" value="RT_RNaseH"/>
</dbReference>
<protein>
    <recommendedName>
        <fullName evidence="1">RNA-directed DNA polymerase</fullName>
        <ecNumber evidence="1">2.7.7.49</ecNumber>
    </recommendedName>
</protein>
<keyword evidence="21" id="KW-1185">Reference proteome</keyword>
<dbReference type="SUPFAM" id="SSF50630">
    <property type="entry name" value="Acid proteases"/>
    <property type="match status" value="1"/>
</dbReference>
<dbReference type="GO" id="GO:0006310">
    <property type="term" value="P:DNA recombination"/>
    <property type="evidence" value="ECO:0007669"/>
    <property type="project" value="UniProtKB-KW"/>
</dbReference>
<evidence type="ECO:0000256" key="9">
    <source>
        <dbReference type="ARBA" id="ARBA00022801"/>
    </source>
</evidence>
<feature type="region of interest" description="Disordered" evidence="17">
    <location>
        <begin position="251"/>
        <end position="300"/>
    </location>
</feature>
<dbReference type="Proteomes" id="UP000215914">
    <property type="component" value="Unassembled WGS sequence"/>
</dbReference>
<evidence type="ECO:0000256" key="15">
    <source>
        <dbReference type="ARBA" id="ARBA00023172"/>
    </source>
</evidence>
<dbReference type="GO" id="GO:0006508">
    <property type="term" value="P:proteolysis"/>
    <property type="evidence" value="ECO:0007669"/>
    <property type="project" value="UniProtKB-KW"/>
</dbReference>
<evidence type="ECO:0000313" key="21">
    <source>
        <dbReference type="Proteomes" id="UP000215914"/>
    </source>
</evidence>
<evidence type="ECO:0000256" key="6">
    <source>
        <dbReference type="ARBA" id="ARBA00022723"/>
    </source>
</evidence>
<keyword evidence="7" id="KW-0064">Aspartyl protease</keyword>
<dbReference type="InterPro" id="IPR050951">
    <property type="entry name" value="Retrovirus_Pol_polyprotein"/>
</dbReference>
<reference evidence="20" key="1">
    <citation type="journal article" date="2017" name="Nature">
        <title>The sunflower genome provides insights into oil metabolism, flowering and Asterid evolution.</title>
        <authorList>
            <person name="Badouin H."/>
            <person name="Gouzy J."/>
            <person name="Grassa C.J."/>
            <person name="Murat F."/>
            <person name="Staton S.E."/>
            <person name="Cottret L."/>
            <person name="Lelandais-Briere C."/>
            <person name="Owens G.L."/>
            <person name="Carrere S."/>
            <person name="Mayjonade B."/>
            <person name="Legrand L."/>
            <person name="Gill N."/>
            <person name="Kane N.C."/>
            <person name="Bowers J.E."/>
            <person name="Hubner S."/>
            <person name="Bellec A."/>
            <person name="Berard A."/>
            <person name="Berges H."/>
            <person name="Blanchet N."/>
            <person name="Boniface M.C."/>
            <person name="Brunel D."/>
            <person name="Catrice O."/>
            <person name="Chaidir N."/>
            <person name="Claudel C."/>
            <person name="Donnadieu C."/>
            <person name="Faraut T."/>
            <person name="Fievet G."/>
            <person name="Helmstetter N."/>
            <person name="King M."/>
            <person name="Knapp S.J."/>
            <person name="Lai Z."/>
            <person name="Le Paslier M.C."/>
            <person name="Lippi Y."/>
            <person name="Lorenzon L."/>
            <person name="Mandel J.R."/>
            <person name="Marage G."/>
            <person name="Marchand G."/>
            <person name="Marquand E."/>
            <person name="Bret-Mestries E."/>
            <person name="Morien E."/>
            <person name="Nambeesan S."/>
            <person name="Nguyen T."/>
            <person name="Pegot-Espagnet P."/>
            <person name="Pouilly N."/>
            <person name="Raftis F."/>
            <person name="Sallet E."/>
            <person name="Schiex T."/>
            <person name="Thomas J."/>
            <person name="Vandecasteele C."/>
            <person name="Vares D."/>
            <person name="Vear F."/>
            <person name="Vautrin S."/>
            <person name="Crespi M."/>
            <person name="Mangin B."/>
            <person name="Burke J.M."/>
            <person name="Salse J."/>
            <person name="Munos S."/>
            <person name="Vincourt P."/>
            <person name="Rieseberg L.H."/>
            <person name="Langlade N.B."/>
        </authorList>
    </citation>
    <scope>NUCLEOTIDE SEQUENCE</scope>
    <source>
        <tissue evidence="20">Leaves</tissue>
    </source>
</reference>
<evidence type="ECO:0000256" key="14">
    <source>
        <dbReference type="ARBA" id="ARBA00023125"/>
    </source>
</evidence>
<evidence type="ECO:0000256" key="17">
    <source>
        <dbReference type="SAM" id="MobiDB-lite"/>
    </source>
</evidence>
<comment type="caution">
    <text evidence="20">The sequence shown here is derived from an EMBL/GenBank/DDBJ whole genome shotgun (WGS) entry which is preliminary data.</text>
</comment>
<organism evidence="20 21">
    <name type="scientific">Helianthus annuus</name>
    <name type="common">Common sunflower</name>
    <dbReference type="NCBI Taxonomy" id="4232"/>
    <lineage>
        <taxon>Eukaryota</taxon>
        <taxon>Viridiplantae</taxon>
        <taxon>Streptophyta</taxon>
        <taxon>Embryophyta</taxon>
        <taxon>Tracheophyta</taxon>
        <taxon>Spermatophyta</taxon>
        <taxon>Magnoliopsida</taxon>
        <taxon>eudicotyledons</taxon>
        <taxon>Gunneridae</taxon>
        <taxon>Pentapetalae</taxon>
        <taxon>asterids</taxon>
        <taxon>campanulids</taxon>
        <taxon>Asterales</taxon>
        <taxon>Asteraceae</taxon>
        <taxon>Asteroideae</taxon>
        <taxon>Heliantheae alliance</taxon>
        <taxon>Heliantheae</taxon>
        <taxon>Helianthus</taxon>
    </lineage>
</organism>
<accession>A0A9K3J3B2</accession>
<keyword evidence="6" id="KW-0479">Metal-binding</keyword>
<dbReference type="Pfam" id="PF00665">
    <property type="entry name" value="rve"/>
    <property type="match status" value="1"/>
</dbReference>
<dbReference type="FunFam" id="3.10.10.10:FF:000007">
    <property type="entry name" value="Retrovirus-related Pol polyprotein from transposon 17.6-like Protein"/>
    <property type="match status" value="1"/>
</dbReference>
<keyword evidence="15" id="KW-0233">DNA recombination</keyword>
<dbReference type="Gene3D" id="3.30.420.10">
    <property type="entry name" value="Ribonuclease H-like superfamily/Ribonuclease H"/>
    <property type="match status" value="1"/>
</dbReference>
<dbReference type="Pfam" id="PF17917">
    <property type="entry name" value="RT_RNaseH"/>
    <property type="match status" value="1"/>
</dbReference>
<evidence type="ECO:0000256" key="5">
    <source>
        <dbReference type="ARBA" id="ARBA00022722"/>
    </source>
</evidence>
<dbReference type="InterPro" id="IPR012337">
    <property type="entry name" value="RNaseH-like_sf"/>
</dbReference>
<feature type="domain" description="Integrase catalytic" evidence="19">
    <location>
        <begin position="1120"/>
        <end position="1284"/>
    </location>
</feature>
<keyword evidence="4 20" id="KW-0548">Nucleotidyltransferase</keyword>
<evidence type="ECO:0000256" key="8">
    <source>
        <dbReference type="ARBA" id="ARBA00022759"/>
    </source>
</evidence>
<dbReference type="Gene3D" id="3.10.10.10">
    <property type="entry name" value="HIV Type 1 Reverse Transcriptase, subunit A, domain 1"/>
    <property type="match status" value="1"/>
</dbReference>
<evidence type="ECO:0000259" key="18">
    <source>
        <dbReference type="PROSITE" id="PS50878"/>
    </source>
</evidence>
<feature type="compositionally biased region" description="Low complexity" evidence="17">
    <location>
        <begin position="251"/>
        <end position="290"/>
    </location>
</feature>
<dbReference type="Pfam" id="PF00078">
    <property type="entry name" value="RVT_1"/>
    <property type="match status" value="1"/>
</dbReference>
<keyword evidence="10" id="KW-0460">Magnesium</keyword>
<keyword evidence="14" id="KW-0238">DNA-binding</keyword>
<dbReference type="InterPro" id="IPR016197">
    <property type="entry name" value="Chromo-like_dom_sf"/>
</dbReference>
<dbReference type="Gene3D" id="3.30.70.270">
    <property type="match status" value="2"/>
</dbReference>
<dbReference type="SUPFAM" id="SSF54160">
    <property type="entry name" value="Chromo domain-like"/>
    <property type="match status" value="1"/>
</dbReference>
<evidence type="ECO:0000256" key="3">
    <source>
        <dbReference type="ARBA" id="ARBA00022679"/>
    </source>
</evidence>
<dbReference type="InterPro" id="IPR056924">
    <property type="entry name" value="SH3_Tf2-1"/>
</dbReference>
<dbReference type="InterPro" id="IPR001584">
    <property type="entry name" value="Integrase_cat-core"/>
</dbReference>
<dbReference type="FunFam" id="3.30.70.270:FF:000020">
    <property type="entry name" value="Transposon Tf2-6 polyprotein-like Protein"/>
    <property type="match status" value="1"/>
</dbReference>
<keyword evidence="16" id="KW-0175">Coiled coil</keyword>
<keyword evidence="9 20" id="KW-0378">Hydrolase</keyword>
<evidence type="ECO:0000256" key="12">
    <source>
        <dbReference type="ARBA" id="ARBA00022918"/>
    </source>
</evidence>
<dbReference type="Pfam" id="PF03732">
    <property type="entry name" value="Retrotrans_gag"/>
    <property type="match status" value="1"/>
</dbReference>
<dbReference type="PROSITE" id="PS00141">
    <property type="entry name" value="ASP_PROTEASE"/>
    <property type="match status" value="1"/>
</dbReference>
<gene>
    <name evidence="20" type="ORF">HanXRQr2_Chr04g0140811</name>
</gene>
<evidence type="ECO:0000259" key="19">
    <source>
        <dbReference type="PROSITE" id="PS50994"/>
    </source>
</evidence>
<dbReference type="InterPro" id="IPR041588">
    <property type="entry name" value="Integrase_H2C2"/>
</dbReference>
<dbReference type="InterPro" id="IPR001969">
    <property type="entry name" value="Aspartic_peptidase_AS"/>
</dbReference>